<dbReference type="Proteomes" id="UP000271098">
    <property type="component" value="Unassembled WGS sequence"/>
</dbReference>
<evidence type="ECO:0000313" key="3">
    <source>
        <dbReference type="WBParaSite" id="GPUH_0001231701-mRNA-1"/>
    </source>
</evidence>
<dbReference type="EMBL" id="UYRT01079206">
    <property type="protein sequence ID" value="VDN20229.1"/>
    <property type="molecule type" value="Genomic_DNA"/>
</dbReference>
<name>A0A183DUB2_9BILA</name>
<gene>
    <name evidence="1" type="ORF">GPUH_LOCUS12303</name>
</gene>
<evidence type="ECO:0000313" key="1">
    <source>
        <dbReference type="EMBL" id="VDN20229.1"/>
    </source>
</evidence>
<reference evidence="1 2" key="2">
    <citation type="submission" date="2018-11" db="EMBL/GenBank/DDBJ databases">
        <authorList>
            <consortium name="Pathogen Informatics"/>
        </authorList>
    </citation>
    <scope>NUCLEOTIDE SEQUENCE [LARGE SCALE GENOMIC DNA]</scope>
</reference>
<evidence type="ECO:0000313" key="2">
    <source>
        <dbReference type="Proteomes" id="UP000271098"/>
    </source>
</evidence>
<reference evidence="3" key="1">
    <citation type="submission" date="2016-06" db="UniProtKB">
        <authorList>
            <consortium name="WormBaseParasite"/>
        </authorList>
    </citation>
    <scope>IDENTIFICATION</scope>
</reference>
<keyword evidence="2" id="KW-1185">Reference proteome</keyword>
<dbReference type="WBParaSite" id="GPUH_0001231701-mRNA-1">
    <property type="protein sequence ID" value="GPUH_0001231701-mRNA-1"/>
    <property type="gene ID" value="GPUH_0001231701"/>
</dbReference>
<proteinExistence type="predicted"/>
<organism evidence="3">
    <name type="scientific">Gongylonema pulchrum</name>
    <dbReference type="NCBI Taxonomy" id="637853"/>
    <lineage>
        <taxon>Eukaryota</taxon>
        <taxon>Metazoa</taxon>
        <taxon>Ecdysozoa</taxon>
        <taxon>Nematoda</taxon>
        <taxon>Chromadorea</taxon>
        <taxon>Rhabditida</taxon>
        <taxon>Spirurina</taxon>
        <taxon>Spiruromorpha</taxon>
        <taxon>Spiruroidea</taxon>
        <taxon>Gongylonematidae</taxon>
        <taxon>Gongylonema</taxon>
    </lineage>
</organism>
<protein>
    <submittedName>
        <fullName evidence="3">Transmembrane protein</fullName>
    </submittedName>
</protein>
<accession>A0A183DUB2</accession>
<dbReference type="AlphaFoldDB" id="A0A183DUB2"/>
<sequence length="70" mass="7939">MLGVSLNDHVDDRIHRRLVFVSDMVAAMWKIKSFVAEDRGAFGEIDSTDEHEAHMPVTSILMFLTSFAML</sequence>